<keyword evidence="1" id="KW-0472">Membrane</keyword>
<sequence length="128" mass="15215">MLVIFFDLLIICKALGLYSFLVIILEKKKMNITLIYIKRYIIRSLQLAMCKYCRYNIALIAKIRVEGVQSYYSYLKSIRAKKKKKKKKNTHFQDNHVTKVINQLYFYSPIKNEKETLVRIRDQSAVAI</sequence>
<evidence type="ECO:0000313" key="2">
    <source>
        <dbReference type="EMBL" id="KAL0110340.1"/>
    </source>
</evidence>
<dbReference type="Proteomes" id="UP001430953">
    <property type="component" value="Unassembled WGS sequence"/>
</dbReference>
<gene>
    <name evidence="2" type="ORF">PUN28_013772</name>
</gene>
<dbReference type="AlphaFoldDB" id="A0AAW2F830"/>
<keyword evidence="1" id="KW-1133">Transmembrane helix</keyword>
<keyword evidence="3" id="KW-1185">Reference proteome</keyword>
<keyword evidence="1" id="KW-0812">Transmembrane</keyword>
<dbReference type="EMBL" id="JADYXP020000014">
    <property type="protein sequence ID" value="KAL0110340.1"/>
    <property type="molecule type" value="Genomic_DNA"/>
</dbReference>
<proteinExistence type="predicted"/>
<reference evidence="2 3" key="1">
    <citation type="submission" date="2023-03" db="EMBL/GenBank/DDBJ databases">
        <title>High recombination rates correlate with genetic variation in Cardiocondyla obscurior ants.</title>
        <authorList>
            <person name="Errbii M."/>
        </authorList>
    </citation>
    <scope>NUCLEOTIDE SEQUENCE [LARGE SCALE GENOMIC DNA]</scope>
    <source>
        <strain evidence="2">Alpha-2009</strain>
        <tissue evidence="2">Whole body</tissue>
    </source>
</reference>
<evidence type="ECO:0000313" key="3">
    <source>
        <dbReference type="Proteomes" id="UP001430953"/>
    </source>
</evidence>
<evidence type="ECO:0000256" key="1">
    <source>
        <dbReference type="SAM" id="Phobius"/>
    </source>
</evidence>
<accession>A0AAW2F830</accession>
<name>A0AAW2F830_9HYME</name>
<comment type="caution">
    <text evidence="2">The sequence shown here is derived from an EMBL/GenBank/DDBJ whole genome shotgun (WGS) entry which is preliminary data.</text>
</comment>
<feature type="transmembrane region" description="Helical" evidence="1">
    <location>
        <begin position="6"/>
        <end position="25"/>
    </location>
</feature>
<protein>
    <submittedName>
        <fullName evidence="2">Uncharacterized protein</fullName>
    </submittedName>
</protein>
<organism evidence="2 3">
    <name type="scientific">Cardiocondyla obscurior</name>
    <dbReference type="NCBI Taxonomy" id="286306"/>
    <lineage>
        <taxon>Eukaryota</taxon>
        <taxon>Metazoa</taxon>
        <taxon>Ecdysozoa</taxon>
        <taxon>Arthropoda</taxon>
        <taxon>Hexapoda</taxon>
        <taxon>Insecta</taxon>
        <taxon>Pterygota</taxon>
        <taxon>Neoptera</taxon>
        <taxon>Endopterygota</taxon>
        <taxon>Hymenoptera</taxon>
        <taxon>Apocrita</taxon>
        <taxon>Aculeata</taxon>
        <taxon>Formicoidea</taxon>
        <taxon>Formicidae</taxon>
        <taxon>Myrmicinae</taxon>
        <taxon>Cardiocondyla</taxon>
    </lineage>
</organism>